<gene>
    <name evidence="1" type="ORF">ACFPOG_09055</name>
</gene>
<keyword evidence="2" id="KW-1185">Reference proteome</keyword>
<comment type="caution">
    <text evidence="1">The sequence shown here is derived from an EMBL/GenBank/DDBJ whole genome shotgun (WGS) entry which is preliminary data.</text>
</comment>
<name>A0ABW0K553_9BACL</name>
<proteinExistence type="predicted"/>
<evidence type="ECO:0000313" key="2">
    <source>
        <dbReference type="Proteomes" id="UP001596044"/>
    </source>
</evidence>
<dbReference type="PROSITE" id="PS51257">
    <property type="entry name" value="PROKAR_LIPOPROTEIN"/>
    <property type="match status" value="1"/>
</dbReference>
<accession>A0ABW0K553</accession>
<dbReference type="EMBL" id="JBHSMJ010000009">
    <property type="protein sequence ID" value="MFC5448408.1"/>
    <property type="molecule type" value="Genomic_DNA"/>
</dbReference>
<protein>
    <submittedName>
        <fullName evidence="1">Uncharacterized protein</fullName>
    </submittedName>
</protein>
<reference evidence="2" key="1">
    <citation type="journal article" date="2019" name="Int. J. Syst. Evol. Microbiol.">
        <title>The Global Catalogue of Microorganisms (GCM) 10K type strain sequencing project: providing services to taxonomists for standard genome sequencing and annotation.</title>
        <authorList>
            <consortium name="The Broad Institute Genomics Platform"/>
            <consortium name="The Broad Institute Genome Sequencing Center for Infectious Disease"/>
            <person name="Wu L."/>
            <person name="Ma J."/>
        </authorList>
    </citation>
    <scope>NUCLEOTIDE SEQUENCE [LARGE SCALE GENOMIC DNA]</scope>
    <source>
        <strain evidence="2">KACC 11904</strain>
    </source>
</reference>
<dbReference type="Proteomes" id="UP001596044">
    <property type="component" value="Unassembled WGS sequence"/>
</dbReference>
<sequence length="284" mass="31433">MRKQRFVIGLLFLSLMVTGCGNRGIPAIKQELMDKKMSVLMLTSASLSDPAEQTVSQTLLQWRDSNQIAFDWVKDLQTMDDSVAAKLKSKPYDYIYVIGNELLPAANPLISQNLTTGKWTLMQNQLDPSASGAGGAVAKAAVFQIDPAKIDTLKNQWVSGVLATNTSVEWVTRADRPIPSAWAPSEEADHIVLLDNNQQWFQQLSLQTKQHASSWIIFNAATDAAHIQKAKTLGVSVMDLSDALSADLDWTAIMNNRLNGMLRHTWQSGATTYSDQELKELKLK</sequence>
<evidence type="ECO:0000313" key="1">
    <source>
        <dbReference type="EMBL" id="MFC5448408.1"/>
    </source>
</evidence>
<dbReference type="RefSeq" id="WP_270881179.1">
    <property type="nucleotide sequence ID" value="NZ_JAQFVF010000046.1"/>
</dbReference>
<organism evidence="1 2">
    <name type="scientific">Paenibacillus aestuarii</name>
    <dbReference type="NCBI Taxonomy" id="516965"/>
    <lineage>
        <taxon>Bacteria</taxon>
        <taxon>Bacillati</taxon>
        <taxon>Bacillota</taxon>
        <taxon>Bacilli</taxon>
        <taxon>Bacillales</taxon>
        <taxon>Paenibacillaceae</taxon>
        <taxon>Paenibacillus</taxon>
    </lineage>
</organism>